<accession>A0A0G1BRS4</accession>
<evidence type="ECO:0008006" key="5">
    <source>
        <dbReference type="Google" id="ProtNLM"/>
    </source>
</evidence>
<gene>
    <name evidence="3" type="ORF">UV48_C0002G0028</name>
</gene>
<dbReference type="Pfam" id="PF13173">
    <property type="entry name" value="AAA_14"/>
    <property type="match status" value="1"/>
</dbReference>
<protein>
    <recommendedName>
        <fullName evidence="5">AAA+ ATPase domain-containing protein</fullName>
    </recommendedName>
</protein>
<feature type="domain" description="AAA" evidence="1">
    <location>
        <begin position="49"/>
        <end position="167"/>
    </location>
</feature>
<dbReference type="PANTHER" id="PTHR33295">
    <property type="entry name" value="ATPASE"/>
    <property type="match status" value="1"/>
</dbReference>
<evidence type="ECO:0000313" key="3">
    <source>
        <dbReference type="EMBL" id="KKS76085.1"/>
    </source>
</evidence>
<dbReference type="PANTHER" id="PTHR33295:SF8">
    <property type="entry name" value="AAA+ ATPASE DOMAIN-CONTAINING PROTEIN"/>
    <property type="match status" value="1"/>
</dbReference>
<dbReference type="SUPFAM" id="SSF52540">
    <property type="entry name" value="P-loop containing nucleoside triphosphate hydrolases"/>
    <property type="match status" value="1"/>
</dbReference>
<dbReference type="Proteomes" id="UP000034563">
    <property type="component" value="Unassembled WGS sequence"/>
</dbReference>
<dbReference type="InterPro" id="IPR027417">
    <property type="entry name" value="P-loop_NTPase"/>
</dbReference>
<evidence type="ECO:0000259" key="2">
    <source>
        <dbReference type="Pfam" id="PF13635"/>
    </source>
</evidence>
<dbReference type="InterPro" id="IPR041682">
    <property type="entry name" value="AAA_14"/>
</dbReference>
<organism evidence="3 4">
    <name type="scientific">Candidatus Azambacteria bacterium GW2011_GWA2_42_9</name>
    <dbReference type="NCBI Taxonomy" id="1618613"/>
    <lineage>
        <taxon>Bacteria</taxon>
        <taxon>Candidatus Azamiibacteriota</taxon>
    </lineage>
</organism>
<proteinExistence type="predicted"/>
<dbReference type="Pfam" id="PF13635">
    <property type="entry name" value="DUF4143"/>
    <property type="match status" value="1"/>
</dbReference>
<dbReference type="InterPro" id="IPR025420">
    <property type="entry name" value="DUF4143"/>
</dbReference>
<reference evidence="3 4" key="1">
    <citation type="journal article" date="2015" name="Nature">
        <title>rRNA introns, odd ribosomes, and small enigmatic genomes across a large radiation of phyla.</title>
        <authorList>
            <person name="Brown C.T."/>
            <person name="Hug L.A."/>
            <person name="Thomas B.C."/>
            <person name="Sharon I."/>
            <person name="Castelle C.J."/>
            <person name="Singh A."/>
            <person name="Wilkins M.J."/>
            <person name="Williams K.H."/>
            <person name="Banfield J.F."/>
        </authorList>
    </citation>
    <scope>NUCLEOTIDE SEQUENCE [LARGE SCALE GENOMIC DNA]</scope>
</reference>
<evidence type="ECO:0000313" key="4">
    <source>
        <dbReference type="Proteomes" id="UP000034563"/>
    </source>
</evidence>
<dbReference type="AlphaFoldDB" id="A0A0G1BRS4"/>
<name>A0A0G1BRS4_9BACT</name>
<dbReference type="EMBL" id="LCEQ01000002">
    <property type="protein sequence ID" value="KKS76085.1"/>
    <property type="molecule type" value="Genomic_DNA"/>
</dbReference>
<feature type="domain" description="DUF4143" evidence="2">
    <location>
        <begin position="223"/>
        <end position="365"/>
    </location>
</feature>
<comment type="caution">
    <text evidence="3">The sequence shown here is derived from an EMBL/GenBank/DDBJ whole genome shotgun (WGS) entry which is preliminary data.</text>
</comment>
<evidence type="ECO:0000259" key="1">
    <source>
        <dbReference type="Pfam" id="PF13173"/>
    </source>
</evidence>
<sequence>MCFLSIMNKILVKKAILEQKKEKEILLLKTYIPRQNLEKAKEYLNSSLVKVVLGPRRAGKSVFCLLLLKDTNFAYLNFDDEDLLKNIMQDDLIQLIAEIYDDPKILLFDEIQNLKNWELFVNKLQRRGKNIVLTGSNSNLLSQELASHLTGRYAQFEVLPFSFKEFLQAKGKVNLNPLVSEEKGVMLNLLSLYIKCGGFPEVVTTNLDPAPYLQTLFDAALLKDVVKRHNIRLLQNIYDLSFFLASNFACEISARKIKNSLGFASTTTVLTHLKYLEQAYLCLILNRFSYKVREQIKSPKKVYLVDSGYSLVKSFRFSENFGRLIENLVFVTLLRMGHKPNFSLFYYKTRNSKEVDFVLKTQEKVQELIQVWWEQQEGNSKNREIKALLEASGELNCENLKVITWDYEKKEHFNGKIVEFIPLFKWLLA</sequence>